<dbReference type="InterPro" id="IPR005545">
    <property type="entry name" value="YCII"/>
</dbReference>
<evidence type="ECO:0000256" key="1">
    <source>
        <dbReference type="ARBA" id="ARBA00007689"/>
    </source>
</evidence>
<comment type="caution">
    <text evidence="3">The sequence shown here is derived from an EMBL/GenBank/DDBJ whole genome shotgun (WGS) entry which is preliminary data.</text>
</comment>
<dbReference type="InterPro" id="IPR011008">
    <property type="entry name" value="Dimeric_a/b-barrel"/>
</dbReference>
<name>A0AA87QD87_RHIRH</name>
<organism evidence="3 4">
    <name type="scientific">Rhizobium rhizogenes NBRC 13257</name>
    <dbReference type="NCBI Taxonomy" id="1220581"/>
    <lineage>
        <taxon>Bacteria</taxon>
        <taxon>Pseudomonadati</taxon>
        <taxon>Pseudomonadota</taxon>
        <taxon>Alphaproteobacteria</taxon>
        <taxon>Hyphomicrobiales</taxon>
        <taxon>Rhizobiaceae</taxon>
        <taxon>Rhizobium/Agrobacterium group</taxon>
        <taxon>Rhizobium</taxon>
    </lineage>
</organism>
<dbReference type="EMBL" id="BAYX01000009">
    <property type="protein sequence ID" value="GAJ94874.1"/>
    <property type="molecule type" value="Genomic_DNA"/>
</dbReference>
<accession>A0AA87QD87</accession>
<dbReference type="Proteomes" id="UP000026941">
    <property type="component" value="Unassembled WGS sequence"/>
</dbReference>
<evidence type="ECO:0000313" key="3">
    <source>
        <dbReference type="EMBL" id="GAJ94874.1"/>
    </source>
</evidence>
<dbReference type="RefSeq" id="WP_034520377.1">
    <property type="nucleotide sequence ID" value="NZ_BAYX01000009.1"/>
</dbReference>
<proteinExistence type="inferred from homology"/>
<dbReference type="Pfam" id="PF03795">
    <property type="entry name" value="YCII"/>
    <property type="match status" value="1"/>
</dbReference>
<evidence type="ECO:0000259" key="2">
    <source>
        <dbReference type="Pfam" id="PF03795"/>
    </source>
</evidence>
<dbReference type="GeneID" id="86847413"/>
<feature type="domain" description="YCII-related" evidence="2">
    <location>
        <begin position="5"/>
        <end position="89"/>
    </location>
</feature>
<reference evidence="3 4" key="1">
    <citation type="submission" date="2014-05" db="EMBL/GenBank/DDBJ databases">
        <title>Whole genome shotgun sequence of Rhizobium rhizogenes NBRC 13257.</title>
        <authorList>
            <person name="Katano-Makiyama Y."/>
            <person name="Hosoyama A."/>
            <person name="Hashimoto M."/>
            <person name="Hosoyama Y."/>
            <person name="Noguchi M."/>
            <person name="Tsuchikane K."/>
            <person name="Kimura A."/>
            <person name="Ohji S."/>
            <person name="Ichikawa N."/>
            <person name="Yamazoe A."/>
            <person name="Fujita N."/>
        </authorList>
    </citation>
    <scope>NUCLEOTIDE SEQUENCE [LARGE SCALE GENOMIC DNA]</scope>
    <source>
        <strain evidence="3 4">NBRC 13257</strain>
    </source>
</reference>
<dbReference type="SUPFAM" id="SSF54909">
    <property type="entry name" value="Dimeric alpha+beta barrel"/>
    <property type="match status" value="1"/>
</dbReference>
<dbReference type="Gene3D" id="3.30.70.1060">
    <property type="entry name" value="Dimeric alpha+beta barrel"/>
    <property type="match status" value="1"/>
</dbReference>
<dbReference type="AlphaFoldDB" id="A0AA87QD87"/>
<sequence length="110" mass="12412">MTLFAVLFEDDRQQAAEIRQKYLERHFDFLQANAALIKTAGPLSRQGDAFAGGLWLVEADDAAEVDRLVKEDPFWSAGLRKSVQILVWNRVFADGTRLPRQQMPPPSVTP</sequence>
<evidence type="ECO:0000313" key="4">
    <source>
        <dbReference type="Proteomes" id="UP000026941"/>
    </source>
</evidence>
<protein>
    <recommendedName>
        <fullName evidence="2">YCII-related domain-containing protein</fullName>
    </recommendedName>
</protein>
<gene>
    <name evidence="3" type="ORF">RRH01S_09_01890</name>
</gene>
<comment type="similarity">
    <text evidence="1">Belongs to the YciI family.</text>
</comment>